<dbReference type="AlphaFoldDB" id="A0A251S8W6"/>
<gene>
    <name evidence="1" type="ORF">HannXRQ_Chr15g0465321</name>
</gene>
<reference evidence="2" key="1">
    <citation type="journal article" date="2017" name="Nature">
        <title>The sunflower genome provides insights into oil metabolism, flowering and Asterid evolution.</title>
        <authorList>
            <person name="Badouin H."/>
            <person name="Gouzy J."/>
            <person name="Grassa C.J."/>
            <person name="Murat F."/>
            <person name="Staton S.E."/>
            <person name="Cottret L."/>
            <person name="Lelandais-Briere C."/>
            <person name="Owens G.L."/>
            <person name="Carrere S."/>
            <person name="Mayjonade B."/>
            <person name="Legrand L."/>
            <person name="Gill N."/>
            <person name="Kane N.C."/>
            <person name="Bowers J.E."/>
            <person name="Hubner S."/>
            <person name="Bellec A."/>
            <person name="Berard A."/>
            <person name="Berges H."/>
            <person name="Blanchet N."/>
            <person name="Boniface M.C."/>
            <person name="Brunel D."/>
            <person name="Catrice O."/>
            <person name="Chaidir N."/>
            <person name="Claudel C."/>
            <person name="Donnadieu C."/>
            <person name="Faraut T."/>
            <person name="Fievet G."/>
            <person name="Helmstetter N."/>
            <person name="King M."/>
            <person name="Knapp S.J."/>
            <person name="Lai Z."/>
            <person name="Le Paslier M.C."/>
            <person name="Lippi Y."/>
            <person name="Lorenzon L."/>
            <person name="Mandel J.R."/>
            <person name="Marage G."/>
            <person name="Marchand G."/>
            <person name="Marquand E."/>
            <person name="Bret-Mestries E."/>
            <person name="Morien E."/>
            <person name="Nambeesan S."/>
            <person name="Nguyen T."/>
            <person name="Pegot-Espagnet P."/>
            <person name="Pouilly N."/>
            <person name="Raftis F."/>
            <person name="Sallet E."/>
            <person name="Schiex T."/>
            <person name="Thomas J."/>
            <person name="Vandecasteele C."/>
            <person name="Vares D."/>
            <person name="Vear F."/>
            <person name="Vautrin S."/>
            <person name="Crespi M."/>
            <person name="Mangin B."/>
            <person name="Burke J.M."/>
            <person name="Salse J."/>
            <person name="Munos S."/>
            <person name="Vincourt P."/>
            <person name="Rieseberg L.H."/>
            <person name="Langlade N.B."/>
        </authorList>
    </citation>
    <scope>NUCLEOTIDE SEQUENCE [LARGE SCALE GENOMIC DNA]</scope>
    <source>
        <strain evidence="2">cv. SF193</strain>
    </source>
</reference>
<name>A0A251S8W6_HELAN</name>
<evidence type="ECO:0000313" key="2">
    <source>
        <dbReference type="Proteomes" id="UP000215914"/>
    </source>
</evidence>
<evidence type="ECO:0000313" key="1">
    <source>
        <dbReference type="EMBL" id="OTF93810.1"/>
    </source>
</evidence>
<accession>A0A251S8W6</accession>
<organism evidence="1 2">
    <name type="scientific">Helianthus annuus</name>
    <name type="common">Common sunflower</name>
    <dbReference type="NCBI Taxonomy" id="4232"/>
    <lineage>
        <taxon>Eukaryota</taxon>
        <taxon>Viridiplantae</taxon>
        <taxon>Streptophyta</taxon>
        <taxon>Embryophyta</taxon>
        <taxon>Tracheophyta</taxon>
        <taxon>Spermatophyta</taxon>
        <taxon>Magnoliopsida</taxon>
        <taxon>eudicotyledons</taxon>
        <taxon>Gunneridae</taxon>
        <taxon>Pentapetalae</taxon>
        <taxon>asterids</taxon>
        <taxon>campanulids</taxon>
        <taxon>Asterales</taxon>
        <taxon>Asteraceae</taxon>
        <taxon>Asteroideae</taxon>
        <taxon>Heliantheae alliance</taxon>
        <taxon>Heliantheae</taxon>
        <taxon>Helianthus</taxon>
    </lineage>
</organism>
<keyword evidence="2" id="KW-1185">Reference proteome</keyword>
<sequence>MKRFATVNKIPSTPWFQPSLVILQVIPFSGSRDDDGGVTEEVPVIHCLQTL</sequence>
<dbReference type="EMBL" id="CM007904">
    <property type="protein sequence ID" value="OTF93810.1"/>
    <property type="molecule type" value="Genomic_DNA"/>
</dbReference>
<protein>
    <submittedName>
        <fullName evidence="1">Uncharacterized protein</fullName>
    </submittedName>
</protein>
<dbReference type="Proteomes" id="UP000215914">
    <property type="component" value="Chromosome 15"/>
</dbReference>
<proteinExistence type="predicted"/>
<dbReference type="InParanoid" id="A0A251S8W6"/>